<sequence length="806" mass="88712">MTSAPSPRSDPGSPADGSPASSTTRVSPPLVSAKERPARHSSISRPSESDCPARPRRRGRGAVRRQPLVILFICLWSFSSRQLAWCHSLLSSAAQPPGECPSSLFLSCPDLKGGLHRLHQRRASAVHNFIGRPFVPLRMRDAHTTPVLPEVSRRISNFDGAAEPPQSGIPCPPPAVFPNGGPKIYTKFVSECEMPTDHGVFRLRSYQHIAPDKQFDIVVMINGDLKGGMDVPVRVHDQCMTSEALGSKRCDCKDQLDMAMEYVGRNNGAVIYLQQEGRGIGLANKIAAYALQDRGMDTVDANRHLGFEDDTRSYESVPFILRDIGVESIVLMTNNPRKVKHLIQLGVNIEGIIPLRVSPNDFNRKYLETKSQRMMHVLPLEDWEDLLYQTKKAKLDIAEELDLAAEGIQLKQVNNHKSPPDDSEDRQLSNHHEPEQDADDDRPPSTTGGSSFIQLTDPSIVPNKRPPSRKCPDDPQSGDKPGLPCSSPAAASVAPSAAPRMTVQVYHGVDLDLSTKRWRLGRTSVEEAIRALREGGMVIVTDDEKRENEGDLIMAAEKATPEDIAFMVRHTSGVLCVPMEGSRLDALNLPPMRTHNQDPRQTAFSLSCDIDNGSTGISSRDRALTIRRLADPSADAGDFIRPGHVFPLRYRDGGVFTRGGHTEASVDLTRLAGLQPVSVIGEIVSARDPTDMARMDELKDFARRHGLVMTTIEDLICYRIETEYGIAIPDDASDAATSSSDEASSPPTPTTSTPCGPTNDSERHPHTPQQQQRHHPLPPGFHDTMTDRSPSIRRHRNRQEPRGGDE</sequence>
<dbReference type="SUPFAM" id="SSF142695">
    <property type="entry name" value="RibA-like"/>
    <property type="match status" value="1"/>
</dbReference>
<keyword evidence="11" id="KW-0862">Zinc</keyword>
<comment type="cofactor">
    <cofactor evidence="1">
        <name>Mn(2+)</name>
        <dbReference type="ChEBI" id="CHEBI:29035"/>
    </cofactor>
</comment>
<dbReference type="FunFam" id="3.90.870.10:FF:000001">
    <property type="entry name" value="Riboflavin biosynthesis protein RibBA"/>
    <property type="match status" value="1"/>
</dbReference>
<name>A0A0G4H3K7_VITBC</name>
<dbReference type="Gene3D" id="3.90.870.10">
    <property type="entry name" value="DHBP synthase"/>
    <property type="match status" value="1"/>
</dbReference>
<dbReference type="EC" id="3.5.4.25" evidence="6"/>
<evidence type="ECO:0000256" key="2">
    <source>
        <dbReference type="ARBA" id="ARBA00001946"/>
    </source>
</evidence>
<evidence type="ECO:0000259" key="19">
    <source>
        <dbReference type="Pfam" id="PF00925"/>
    </source>
</evidence>
<dbReference type="HAMAP" id="MF_00180">
    <property type="entry name" value="RibB"/>
    <property type="match status" value="1"/>
</dbReference>
<dbReference type="Pfam" id="PF00926">
    <property type="entry name" value="DHBP_synthase"/>
    <property type="match status" value="1"/>
</dbReference>
<dbReference type="UniPathway" id="UPA00275">
    <property type="reaction ID" value="UER00400"/>
</dbReference>
<dbReference type="NCBIfam" id="TIGR00506">
    <property type="entry name" value="ribB"/>
    <property type="match status" value="1"/>
</dbReference>
<keyword evidence="15" id="KW-0456">Lyase</keyword>
<feature type="compositionally biased region" description="Low complexity" evidence="18">
    <location>
        <begin position="1"/>
        <end position="22"/>
    </location>
</feature>
<dbReference type="InterPro" id="IPR036144">
    <property type="entry name" value="RibA-like_sf"/>
</dbReference>
<dbReference type="PANTHER" id="PTHR21327:SF47">
    <property type="entry name" value="GTP CYCLOHYDROLASE II DOMAIN-CONTAINING PROTEIN"/>
    <property type="match status" value="1"/>
</dbReference>
<proteinExistence type="inferred from homology"/>
<comment type="cofactor">
    <cofactor evidence="3">
        <name>Zn(2+)</name>
        <dbReference type="ChEBI" id="CHEBI:29105"/>
    </cofactor>
</comment>
<evidence type="ECO:0000256" key="6">
    <source>
        <dbReference type="ARBA" id="ARBA00012762"/>
    </source>
</evidence>
<dbReference type="STRING" id="1169540.A0A0G4H3K7"/>
<dbReference type="InterPro" id="IPR000926">
    <property type="entry name" value="RibA"/>
</dbReference>
<evidence type="ECO:0000256" key="18">
    <source>
        <dbReference type="SAM" id="MobiDB-lite"/>
    </source>
</evidence>
<protein>
    <recommendedName>
        <fullName evidence="6">GTP cyclohydrolase II</fullName>
        <ecNumber evidence="6">3.5.4.25</ecNumber>
    </recommendedName>
</protein>
<dbReference type="Proteomes" id="UP000041254">
    <property type="component" value="Unassembled WGS sequence"/>
</dbReference>
<keyword evidence="8" id="KW-0479">Metal-binding</keyword>
<keyword evidence="9" id="KW-0547">Nucleotide-binding</keyword>
<evidence type="ECO:0000256" key="3">
    <source>
        <dbReference type="ARBA" id="ARBA00001947"/>
    </source>
</evidence>
<dbReference type="GO" id="GO:0008686">
    <property type="term" value="F:3,4-dihydroxy-2-butanone-4-phosphate synthase activity"/>
    <property type="evidence" value="ECO:0007669"/>
    <property type="project" value="InterPro"/>
</dbReference>
<dbReference type="InParanoid" id="A0A0G4H3K7"/>
<feature type="compositionally biased region" description="Low complexity" evidence="18">
    <location>
        <begin position="734"/>
        <end position="754"/>
    </location>
</feature>
<evidence type="ECO:0000256" key="15">
    <source>
        <dbReference type="ARBA" id="ARBA00023239"/>
    </source>
</evidence>
<keyword evidence="21" id="KW-1185">Reference proteome</keyword>
<evidence type="ECO:0000256" key="8">
    <source>
        <dbReference type="ARBA" id="ARBA00022723"/>
    </source>
</evidence>
<dbReference type="PANTHER" id="PTHR21327">
    <property type="entry name" value="GTP CYCLOHYDROLASE II-RELATED"/>
    <property type="match status" value="1"/>
</dbReference>
<dbReference type="EMBL" id="CDMY01000973">
    <property type="protein sequence ID" value="CEM38204.1"/>
    <property type="molecule type" value="Genomic_DNA"/>
</dbReference>
<feature type="region of interest" description="Disordered" evidence="18">
    <location>
        <begin position="731"/>
        <end position="806"/>
    </location>
</feature>
<feature type="domain" description="GTP cyclohydrolase II" evidence="19">
    <location>
        <begin position="189"/>
        <end position="353"/>
    </location>
</feature>
<evidence type="ECO:0000256" key="12">
    <source>
        <dbReference type="ARBA" id="ARBA00022842"/>
    </source>
</evidence>
<dbReference type="InterPro" id="IPR000422">
    <property type="entry name" value="DHBP_synthase_RibB"/>
</dbReference>
<evidence type="ECO:0000256" key="5">
    <source>
        <dbReference type="ARBA" id="ARBA00005520"/>
    </source>
</evidence>
<comment type="similarity">
    <text evidence="5">In the N-terminal section; belongs to the DHBP synthase family.</text>
</comment>
<comment type="catalytic activity">
    <reaction evidence="17">
        <text>GTP + 4 H2O = 2,5-diamino-6-hydroxy-4-(5-phosphoribosylamino)-pyrimidine + formate + 2 phosphate + 3 H(+)</text>
        <dbReference type="Rhea" id="RHEA:23704"/>
        <dbReference type="ChEBI" id="CHEBI:15377"/>
        <dbReference type="ChEBI" id="CHEBI:15378"/>
        <dbReference type="ChEBI" id="CHEBI:15740"/>
        <dbReference type="ChEBI" id="CHEBI:37565"/>
        <dbReference type="ChEBI" id="CHEBI:43474"/>
        <dbReference type="ChEBI" id="CHEBI:58614"/>
        <dbReference type="EC" id="3.5.4.25"/>
    </reaction>
</comment>
<comment type="pathway">
    <text evidence="4">Cofactor biosynthesis; riboflavin biosynthesis; 5-amino-6-(D-ribitylamino)uracil from GTP: step 1/4.</text>
</comment>
<accession>A0A0G4H3K7</accession>
<dbReference type="GO" id="GO:0046872">
    <property type="term" value="F:metal ion binding"/>
    <property type="evidence" value="ECO:0007669"/>
    <property type="project" value="UniProtKB-KW"/>
</dbReference>
<dbReference type="InterPro" id="IPR032677">
    <property type="entry name" value="GTP_cyclohydro_II"/>
</dbReference>
<evidence type="ECO:0000256" key="16">
    <source>
        <dbReference type="ARBA" id="ARBA00023268"/>
    </source>
</evidence>
<evidence type="ECO:0000256" key="13">
    <source>
        <dbReference type="ARBA" id="ARBA00023134"/>
    </source>
</evidence>
<evidence type="ECO:0000313" key="20">
    <source>
        <dbReference type="EMBL" id="CEM38204.1"/>
    </source>
</evidence>
<dbReference type="CDD" id="cd00641">
    <property type="entry name" value="GTP_cyclohydro2"/>
    <property type="match status" value="1"/>
</dbReference>
<feature type="region of interest" description="Disordered" evidence="18">
    <location>
        <begin position="1"/>
        <end position="60"/>
    </location>
</feature>
<dbReference type="OrthoDB" id="60371at2759"/>
<evidence type="ECO:0000256" key="4">
    <source>
        <dbReference type="ARBA" id="ARBA00004853"/>
    </source>
</evidence>
<dbReference type="GO" id="GO:0009231">
    <property type="term" value="P:riboflavin biosynthetic process"/>
    <property type="evidence" value="ECO:0007669"/>
    <property type="project" value="UniProtKB-UniPathway"/>
</dbReference>
<dbReference type="InterPro" id="IPR017945">
    <property type="entry name" value="DHBP_synth_RibB-like_a/b_dom"/>
</dbReference>
<dbReference type="NCBIfam" id="NF001591">
    <property type="entry name" value="PRK00393.1"/>
    <property type="match status" value="1"/>
</dbReference>
<keyword evidence="7" id="KW-0686">Riboflavin biosynthesis</keyword>
<dbReference type="Gene3D" id="3.40.50.10990">
    <property type="entry name" value="GTP cyclohydrolase II"/>
    <property type="match status" value="1"/>
</dbReference>
<dbReference type="Pfam" id="PF00925">
    <property type="entry name" value="GTP_cyclohydro2"/>
    <property type="match status" value="1"/>
</dbReference>
<reference evidence="20 21" key="1">
    <citation type="submission" date="2014-11" db="EMBL/GenBank/DDBJ databases">
        <authorList>
            <person name="Zhu J."/>
            <person name="Qi W."/>
            <person name="Song R."/>
        </authorList>
    </citation>
    <scope>NUCLEOTIDE SEQUENCE [LARGE SCALE GENOMIC DNA]</scope>
</reference>
<keyword evidence="12" id="KW-0460">Magnesium</keyword>
<dbReference type="VEuPathDB" id="CryptoDB:Vbra_19552"/>
<evidence type="ECO:0000256" key="9">
    <source>
        <dbReference type="ARBA" id="ARBA00022741"/>
    </source>
</evidence>
<feature type="compositionally biased region" description="Basic and acidic residues" evidence="18">
    <location>
        <begin position="425"/>
        <end position="435"/>
    </location>
</feature>
<dbReference type="FunFam" id="3.40.50.10990:FF:000001">
    <property type="entry name" value="Riboflavin biosynthesis protein RibBA"/>
    <property type="match status" value="1"/>
</dbReference>
<keyword evidence="14" id="KW-0464">Manganese</keyword>
<dbReference type="SUPFAM" id="SSF55821">
    <property type="entry name" value="YrdC/RibB"/>
    <property type="match status" value="1"/>
</dbReference>
<evidence type="ECO:0000256" key="1">
    <source>
        <dbReference type="ARBA" id="ARBA00001936"/>
    </source>
</evidence>
<dbReference type="GO" id="GO:0003935">
    <property type="term" value="F:GTP cyclohydrolase II activity"/>
    <property type="evidence" value="ECO:0007669"/>
    <property type="project" value="UniProtKB-EC"/>
</dbReference>
<dbReference type="AlphaFoldDB" id="A0A0G4H3K7"/>
<gene>
    <name evidence="20" type="ORF">Vbra_19552</name>
</gene>
<evidence type="ECO:0000256" key="14">
    <source>
        <dbReference type="ARBA" id="ARBA00023211"/>
    </source>
</evidence>
<evidence type="ECO:0000256" key="17">
    <source>
        <dbReference type="ARBA" id="ARBA00049295"/>
    </source>
</evidence>
<keyword evidence="13" id="KW-0342">GTP-binding</keyword>
<keyword evidence="16" id="KW-0511">Multifunctional enzyme</keyword>
<dbReference type="GO" id="GO:0005525">
    <property type="term" value="F:GTP binding"/>
    <property type="evidence" value="ECO:0007669"/>
    <property type="project" value="UniProtKB-KW"/>
</dbReference>
<evidence type="ECO:0000256" key="10">
    <source>
        <dbReference type="ARBA" id="ARBA00022801"/>
    </source>
</evidence>
<comment type="cofactor">
    <cofactor evidence="2">
        <name>Mg(2+)</name>
        <dbReference type="ChEBI" id="CHEBI:18420"/>
    </cofactor>
</comment>
<organism evidence="20 21">
    <name type="scientific">Vitrella brassicaformis (strain CCMP3155)</name>
    <dbReference type="NCBI Taxonomy" id="1169540"/>
    <lineage>
        <taxon>Eukaryota</taxon>
        <taxon>Sar</taxon>
        <taxon>Alveolata</taxon>
        <taxon>Colpodellida</taxon>
        <taxon>Vitrellaceae</taxon>
        <taxon>Vitrella</taxon>
    </lineage>
</organism>
<feature type="compositionally biased region" description="Polar residues" evidence="18">
    <location>
        <begin position="444"/>
        <end position="457"/>
    </location>
</feature>
<keyword evidence="10" id="KW-0378">Hydrolase</keyword>
<evidence type="ECO:0000256" key="7">
    <source>
        <dbReference type="ARBA" id="ARBA00022619"/>
    </source>
</evidence>
<evidence type="ECO:0000313" key="21">
    <source>
        <dbReference type="Proteomes" id="UP000041254"/>
    </source>
</evidence>
<dbReference type="GO" id="GO:0005829">
    <property type="term" value="C:cytosol"/>
    <property type="evidence" value="ECO:0007669"/>
    <property type="project" value="TreeGrafter"/>
</dbReference>
<evidence type="ECO:0000256" key="11">
    <source>
        <dbReference type="ARBA" id="ARBA00022833"/>
    </source>
</evidence>
<feature type="region of interest" description="Disordered" evidence="18">
    <location>
        <begin position="410"/>
        <end position="491"/>
    </location>
</feature>